<evidence type="ECO:0000313" key="2">
    <source>
        <dbReference type="Proteomes" id="UP000050164"/>
    </source>
</evidence>
<proteinExistence type="predicted"/>
<accession>A0A655AK34</accession>
<dbReference type="EMBL" id="CNFT01001270">
    <property type="protein sequence ID" value="CKT09084.1"/>
    <property type="molecule type" value="Genomic_DNA"/>
</dbReference>
<protein>
    <submittedName>
        <fullName evidence="1">Uncharacterized protein</fullName>
    </submittedName>
</protein>
<dbReference type="Proteomes" id="UP000050164">
    <property type="component" value="Unassembled WGS sequence"/>
</dbReference>
<evidence type="ECO:0000313" key="1">
    <source>
        <dbReference type="EMBL" id="CKT09084.1"/>
    </source>
</evidence>
<organism evidence="1 2">
    <name type="scientific">Mycobacterium tuberculosis</name>
    <dbReference type="NCBI Taxonomy" id="1773"/>
    <lineage>
        <taxon>Bacteria</taxon>
        <taxon>Bacillati</taxon>
        <taxon>Actinomycetota</taxon>
        <taxon>Actinomycetes</taxon>
        <taxon>Mycobacteriales</taxon>
        <taxon>Mycobacteriaceae</taxon>
        <taxon>Mycobacterium</taxon>
        <taxon>Mycobacterium tuberculosis complex</taxon>
    </lineage>
</organism>
<name>A0A655AK34_MYCTX</name>
<sequence length="204" mass="21495">MVQGLGVGADRLDAFGRKPLARFLVEARGIGVVLGAVGVFVVPAGVDDDDVTGPDVGGSVLQILGGDHPPFALRDRDDDAGAEEGAQRDLVQKRCSFHHVRRRVDVGAGMHDGGDLLGQHTTLGHAVESFDLHVLEVRPGRRAVSPGVGQVVELQRRFGGTEGPGERHGYVPLPFSLAWSCAAMCWASRAVVASRAPAGQSRKP</sequence>
<reference evidence="1 2" key="1">
    <citation type="submission" date="2015-03" db="EMBL/GenBank/DDBJ databases">
        <authorList>
            <consortium name="Pathogen Informatics"/>
        </authorList>
    </citation>
    <scope>NUCLEOTIDE SEQUENCE [LARGE SCALE GENOMIC DNA]</scope>
    <source>
        <strain evidence="1 2">Bir 185</strain>
    </source>
</reference>
<dbReference type="AlphaFoldDB" id="A0A655AK34"/>
<gene>
    <name evidence="1" type="ORF">ERS027659_03940</name>
</gene>